<evidence type="ECO:0000256" key="2">
    <source>
        <dbReference type="ARBA" id="ARBA00022980"/>
    </source>
</evidence>
<keyword evidence="5" id="KW-1185">Reference proteome</keyword>
<dbReference type="Proteomes" id="UP000734854">
    <property type="component" value="Unassembled WGS sequence"/>
</dbReference>
<reference evidence="4 5" key="1">
    <citation type="submission" date="2020-08" db="EMBL/GenBank/DDBJ databases">
        <title>Plant Genome Project.</title>
        <authorList>
            <person name="Zhang R.-G."/>
        </authorList>
    </citation>
    <scope>NUCLEOTIDE SEQUENCE [LARGE SCALE GENOMIC DNA]</scope>
    <source>
        <tissue evidence="4">Rhizome</tissue>
    </source>
</reference>
<gene>
    <name evidence="4" type="ORF">ZIOFF_074433</name>
</gene>
<dbReference type="InterPro" id="IPR001971">
    <property type="entry name" value="Ribosomal_uS11"/>
</dbReference>
<proteinExistence type="inferred from homology"/>
<dbReference type="Pfam" id="PF00411">
    <property type="entry name" value="Ribosomal_S11"/>
    <property type="match status" value="1"/>
</dbReference>
<comment type="caution">
    <text evidence="4">The sequence shown here is derived from an EMBL/GenBank/DDBJ whole genome shotgun (WGS) entry which is preliminary data.</text>
</comment>
<protein>
    <submittedName>
        <fullName evidence="4">Uncharacterized protein</fullName>
    </submittedName>
</protein>
<geneLocation type="mitochondrion" evidence="4"/>
<evidence type="ECO:0000313" key="5">
    <source>
        <dbReference type="Proteomes" id="UP000734854"/>
    </source>
</evidence>
<dbReference type="PANTHER" id="PTHR34456">
    <property type="entry name" value="MITOVIRUS RNA-DEPENDENT RNA POLYMERASE"/>
    <property type="match status" value="1"/>
</dbReference>
<accession>A0A8J5BYH6</accession>
<organism evidence="4 5">
    <name type="scientific">Zingiber officinale</name>
    <name type="common">Ginger</name>
    <name type="synonym">Amomum zingiber</name>
    <dbReference type="NCBI Taxonomy" id="94328"/>
    <lineage>
        <taxon>Eukaryota</taxon>
        <taxon>Viridiplantae</taxon>
        <taxon>Streptophyta</taxon>
        <taxon>Embryophyta</taxon>
        <taxon>Tracheophyta</taxon>
        <taxon>Spermatophyta</taxon>
        <taxon>Magnoliopsida</taxon>
        <taxon>Liliopsida</taxon>
        <taxon>Zingiberales</taxon>
        <taxon>Zingiberaceae</taxon>
        <taxon>Zingiber</taxon>
    </lineage>
</organism>
<dbReference type="Gene3D" id="3.30.420.80">
    <property type="entry name" value="Ribosomal protein S11"/>
    <property type="match status" value="1"/>
</dbReference>
<dbReference type="GO" id="GO:0005840">
    <property type="term" value="C:ribosome"/>
    <property type="evidence" value="ECO:0007669"/>
    <property type="project" value="UniProtKB-KW"/>
</dbReference>
<comment type="similarity">
    <text evidence="1">Belongs to the universal ribosomal protein uS11 family.</text>
</comment>
<dbReference type="GO" id="GO:0006412">
    <property type="term" value="P:translation"/>
    <property type="evidence" value="ECO:0007669"/>
    <property type="project" value="InterPro"/>
</dbReference>
<sequence>MVDEAGTNLSRQSGGWDSMEPWDRWDSIEPWDSMCAVHLQQYYSDSCIRDKKPSISGYRGFRPGKRLRMTTEGFEESRRHIFESLKYEIAAFAASVQWFDIKSADKNPGAYMVSPRRRSPFGRYALLGDYIVIADRAVAERYRELLGMLGVPISESKSIDSKTGALEFAKQAGKYGLSRLCLIRLAGAGFRVRARLMSSILSLREALPSPKCFFGMWLTGTKRVILVPVPLRVYTIPSGFGPGFGTVHRRISLSGGYGIELVDRIGGIEKVHLWCSVRGEGNVGKKIGFLSLTLSRKRDLGWKLVLSMNSTKKSQEKRKGQRFTPNFIYAYVVPLADVAIGANEAQVSTDISVKDVRGRVLSWASAGTSGFKGPRRGAPYAAQAAAVNAIRTVVDQVDSSAIQFDTGASLLGDAVEGRSLNLSTVAALNLSTVAVPNLSTVAALEDETFDDTNLATAKATKAPGTESTLATESTN</sequence>
<dbReference type="PANTHER" id="PTHR34456:SF13">
    <property type="entry name" value="REVERSE TRANSCRIPTASE DOMAIN-CONTAINING PROTEIN"/>
    <property type="match status" value="1"/>
</dbReference>
<keyword evidence="2" id="KW-0689">Ribosomal protein</keyword>
<evidence type="ECO:0000256" key="1">
    <source>
        <dbReference type="ARBA" id="ARBA00006194"/>
    </source>
</evidence>
<dbReference type="Pfam" id="PF05919">
    <property type="entry name" value="Mitovir_RNA_pol"/>
    <property type="match status" value="1"/>
</dbReference>
<dbReference type="AlphaFoldDB" id="A0A8J5BYH6"/>
<name>A0A8J5BYH6_ZINOF</name>
<evidence type="ECO:0000256" key="3">
    <source>
        <dbReference type="ARBA" id="ARBA00023274"/>
    </source>
</evidence>
<dbReference type="InterPro" id="IPR008686">
    <property type="entry name" value="RNA_pol_mitovir"/>
</dbReference>
<keyword evidence="4" id="KW-0496">Mitochondrion</keyword>
<dbReference type="GO" id="GO:0003735">
    <property type="term" value="F:structural constituent of ribosome"/>
    <property type="evidence" value="ECO:0007669"/>
    <property type="project" value="InterPro"/>
</dbReference>
<keyword evidence="3" id="KW-0687">Ribonucleoprotein</keyword>
<dbReference type="InterPro" id="IPR036967">
    <property type="entry name" value="Ribosomal_uS11_sf"/>
</dbReference>
<dbReference type="GO" id="GO:1990904">
    <property type="term" value="C:ribonucleoprotein complex"/>
    <property type="evidence" value="ECO:0007669"/>
    <property type="project" value="UniProtKB-KW"/>
</dbReference>
<dbReference type="EMBL" id="JACMSC010000025">
    <property type="protein sequence ID" value="KAG6467696.1"/>
    <property type="molecule type" value="Genomic_DNA"/>
</dbReference>
<evidence type="ECO:0000313" key="4">
    <source>
        <dbReference type="EMBL" id="KAG6467696.1"/>
    </source>
</evidence>
<dbReference type="SUPFAM" id="SSF53137">
    <property type="entry name" value="Translational machinery components"/>
    <property type="match status" value="1"/>
</dbReference>